<comment type="caution">
    <text evidence="1">The sequence shown here is derived from an EMBL/GenBank/DDBJ whole genome shotgun (WGS) entry which is preliminary data.</text>
</comment>
<proteinExistence type="predicted"/>
<sequence>MSDVLIKPFGTTCGNRVLRNPRCVFIEIVSRYEPRTVSRSFTLTLCFYLCKTRTAITVLCTRRNTKRY</sequence>
<protein>
    <submittedName>
        <fullName evidence="1">Uncharacterized protein</fullName>
    </submittedName>
</protein>
<evidence type="ECO:0000313" key="1">
    <source>
        <dbReference type="EMBL" id="KAL2747379.1"/>
    </source>
</evidence>
<evidence type="ECO:0000313" key="2">
    <source>
        <dbReference type="Proteomes" id="UP001607303"/>
    </source>
</evidence>
<reference evidence="1 2" key="1">
    <citation type="journal article" date="2024" name="Ann. Entomol. Soc. Am.">
        <title>Genomic analyses of the southern and eastern yellowjacket wasps (Hymenoptera: Vespidae) reveal evolutionary signatures of social life.</title>
        <authorList>
            <person name="Catto M.A."/>
            <person name="Caine P.B."/>
            <person name="Orr S.E."/>
            <person name="Hunt B.G."/>
            <person name="Goodisman M.A.D."/>
        </authorList>
    </citation>
    <scope>NUCLEOTIDE SEQUENCE [LARGE SCALE GENOMIC DNA]</scope>
    <source>
        <strain evidence="1">232</strain>
        <tissue evidence="1">Head and thorax</tissue>
    </source>
</reference>
<keyword evidence="2" id="KW-1185">Reference proteome</keyword>
<organism evidence="1 2">
    <name type="scientific">Vespula maculifrons</name>
    <name type="common">Eastern yellow jacket</name>
    <name type="synonym">Wasp</name>
    <dbReference type="NCBI Taxonomy" id="7453"/>
    <lineage>
        <taxon>Eukaryota</taxon>
        <taxon>Metazoa</taxon>
        <taxon>Ecdysozoa</taxon>
        <taxon>Arthropoda</taxon>
        <taxon>Hexapoda</taxon>
        <taxon>Insecta</taxon>
        <taxon>Pterygota</taxon>
        <taxon>Neoptera</taxon>
        <taxon>Endopterygota</taxon>
        <taxon>Hymenoptera</taxon>
        <taxon>Apocrita</taxon>
        <taxon>Aculeata</taxon>
        <taxon>Vespoidea</taxon>
        <taxon>Vespidae</taxon>
        <taxon>Vespinae</taxon>
        <taxon>Vespula</taxon>
    </lineage>
</organism>
<name>A0ABD2CRG2_VESMC</name>
<dbReference type="EMBL" id="JAYRBN010000035">
    <property type="protein sequence ID" value="KAL2747379.1"/>
    <property type="molecule type" value="Genomic_DNA"/>
</dbReference>
<accession>A0ABD2CRG2</accession>
<dbReference type="AlphaFoldDB" id="A0ABD2CRG2"/>
<gene>
    <name evidence="1" type="ORF">V1477_004071</name>
</gene>
<dbReference type="Proteomes" id="UP001607303">
    <property type="component" value="Unassembled WGS sequence"/>
</dbReference>